<dbReference type="SUPFAM" id="SSF53335">
    <property type="entry name" value="S-adenosyl-L-methionine-dependent methyltransferases"/>
    <property type="match status" value="1"/>
</dbReference>
<dbReference type="PATRIC" id="fig|1246995.3.peg.6514"/>
<dbReference type="STRING" id="1246995.AFR_32175"/>
<dbReference type="Gene3D" id="3.40.50.150">
    <property type="entry name" value="Vaccinia Virus protein VP39"/>
    <property type="match status" value="1"/>
</dbReference>
<sequence>MIGTSTLEAPVSDQIDSSTAQPARRYNYWLGGKDNFAVDRASGDEILKTFPTARIAALENRRFLQRATRFLAAEAGIRQFLDIGTGLPTADNTHEVAQGIAPESRVVYVDNDPMVMVHARALLTSTPAGRTTYLEADLRSPETILADPELRETLDLGRPVALMLVAVLHFIEGYGAGAPIVRTLMDALPSGSFLVATNSTKDPLPPKMAADYDAALAAGITNIWPRDRAEFTALFDGLELVEPGVTPVSEWRSEGETEPRPNPAHVAMYGGVARKP</sequence>
<dbReference type="InterPro" id="IPR029063">
    <property type="entry name" value="SAM-dependent_MTases_sf"/>
</dbReference>
<proteinExistence type="predicted"/>
<dbReference type="PIRSF" id="PIRSF017393">
    <property type="entry name" value="MTase_SAV2177"/>
    <property type="match status" value="1"/>
</dbReference>
<keyword evidence="3" id="KW-1185">Reference proteome</keyword>
<dbReference type="KEGG" id="afs:AFR_32175"/>
<accession>U5W680</accession>
<dbReference type="eggNOG" id="COG4106">
    <property type="taxonomic scope" value="Bacteria"/>
</dbReference>
<dbReference type="AlphaFoldDB" id="U5W680"/>
<protein>
    <recommendedName>
        <fullName evidence="4">S-adenosyl methyltransferase</fullName>
    </recommendedName>
</protein>
<feature type="region of interest" description="Disordered" evidence="1">
    <location>
        <begin position="250"/>
        <end position="276"/>
    </location>
</feature>
<reference evidence="2 3" key="1">
    <citation type="journal article" date="2014" name="J. Biotechnol.">
        <title>Complete genome sequence of the actinobacterium Actinoplanes friuliensis HAG 010964, producer of the lipopeptide antibiotic friulimycin.</title>
        <authorList>
            <person name="Ruckert C."/>
            <person name="Szczepanowski R."/>
            <person name="Albersmeier A."/>
            <person name="Goesmann A."/>
            <person name="Fischer N."/>
            <person name="Steinkamper A."/>
            <person name="Puhler A."/>
            <person name="Biener R."/>
            <person name="Schwartz D."/>
            <person name="Kalinowski J."/>
        </authorList>
    </citation>
    <scope>NUCLEOTIDE SEQUENCE [LARGE SCALE GENOMIC DNA]</scope>
    <source>
        <strain evidence="2 3">DSM 7358</strain>
    </source>
</reference>
<dbReference type="RefSeq" id="WP_023561025.1">
    <property type="nucleotide sequence ID" value="NC_022657.1"/>
</dbReference>
<evidence type="ECO:0000313" key="2">
    <source>
        <dbReference type="EMBL" id="AGZ44693.1"/>
    </source>
</evidence>
<dbReference type="HOGENOM" id="CLU_067079_1_0_11"/>
<dbReference type="EMBL" id="CP006272">
    <property type="protein sequence ID" value="AGZ44693.1"/>
    <property type="molecule type" value="Genomic_DNA"/>
</dbReference>
<gene>
    <name evidence="2" type="ORF">AFR_32175</name>
</gene>
<dbReference type="InterPro" id="IPR006764">
    <property type="entry name" value="SAM_dep_MeTrfase_SAV2177_type"/>
</dbReference>
<name>U5W680_9ACTN</name>
<organism evidence="2 3">
    <name type="scientific">Actinoplanes friuliensis DSM 7358</name>
    <dbReference type="NCBI Taxonomy" id="1246995"/>
    <lineage>
        <taxon>Bacteria</taxon>
        <taxon>Bacillati</taxon>
        <taxon>Actinomycetota</taxon>
        <taxon>Actinomycetes</taxon>
        <taxon>Micromonosporales</taxon>
        <taxon>Micromonosporaceae</taxon>
        <taxon>Actinoplanes</taxon>
    </lineage>
</organism>
<evidence type="ECO:0000313" key="3">
    <source>
        <dbReference type="Proteomes" id="UP000017746"/>
    </source>
</evidence>
<evidence type="ECO:0008006" key="4">
    <source>
        <dbReference type="Google" id="ProtNLM"/>
    </source>
</evidence>
<dbReference type="Pfam" id="PF04672">
    <property type="entry name" value="Methyltransf_19"/>
    <property type="match status" value="1"/>
</dbReference>
<dbReference type="OrthoDB" id="4073278at2"/>
<dbReference type="Proteomes" id="UP000017746">
    <property type="component" value="Chromosome"/>
</dbReference>
<evidence type="ECO:0000256" key="1">
    <source>
        <dbReference type="SAM" id="MobiDB-lite"/>
    </source>
</evidence>